<evidence type="ECO:0000313" key="3">
    <source>
        <dbReference type="Proteomes" id="UP001314796"/>
    </source>
</evidence>
<dbReference type="EMBL" id="JAFBEE010000014">
    <property type="protein sequence ID" value="MBM7615545.1"/>
    <property type="molecule type" value="Genomic_DNA"/>
</dbReference>
<dbReference type="RefSeq" id="WP_204402892.1">
    <property type="nucleotide sequence ID" value="NZ_JAFBEE010000014.1"/>
</dbReference>
<comment type="caution">
    <text evidence="2">The sequence shown here is derived from an EMBL/GenBank/DDBJ whole genome shotgun (WGS) entry which is preliminary data.</text>
</comment>
<reference evidence="2 3" key="1">
    <citation type="submission" date="2021-01" db="EMBL/GenBank/DDBJ databases">
        <title>Genomic Encyclopedia of Type Strains, Phase IV (KMG-IV): sequencing the most valuable type-strain genomes for metagenomic binning, comparative biology and taxonomic classification.</title>
        <authorList>
            <person name="Goeker M."/>
        </authorList>
    </citation>
    <scope>NUCLEOTIDE SEQUENCE [LARGE SCALE GENOMIC DNA]</scope>
    <source>
        <strain evidence="2 3">DSM 25890</strain>
    </source>
</reference>
<name>A0ABS2NRF8_9FIRM</name>
<proteinExistence type="predicted"/>
<dbReference type="InterPro" id="IPR039568">
    <property type="entry name" value="Peptidase_MA-like_dom"/>
</dbReference>
<evidence type="ECO:0000259" key="1">
    <source>
        <dbReference type="Pfam" id="PF13485"/>
    </source>
</evidence>
<gene>
    <name evidence="2" type="ORF">JOC73_002115</name>
</gene>
<sequence>MEKVLTRKRPTPKWKPIMVVLFACILLIGVMGKGKMIAAVNPAIRYFEHQMVAFQVRNYNQLETDNFIIKYQEVDKEVLDLVAETAEDKFNKVVKLFKYQPNEKILLILYDNPQPMMKITTLRKGTPPMGVYYGDTLHILDPNHWVSDGEELTEIFYKEGPVLHELVHLFVDHLAKGNFPIWFTEGVSLYFEYEVDEYQWGEGIDLSYGEYTLQQLTDSFHELDQYMAYTKSFRLVKSYVEENGLEALIGLVNDLGEGKDIEDYYHLFKE</sequence>
<evidence type="ECO:0000313" key="2">
    <source>
        <dbReference type="EMBL" id="MBM7615545.1"/>
    </source>
</evidence>
<keyword evidence="3" id="KW-1185">Reference proteome</keyword>
<dbReference type="Proteomes" id="UP001314796">
    <property type="component" value="Unassembled WGS sequence"/>
</dbReference>
<dbReference type="Pfam" id="PF13485">
    <property type="entry name" value="Peptidase_MA_2"/>
    <property type="match status" value="1"/>
</dbReference>
<accession>A0ABS2NRF8</accession>
<feature type="domain" description="Peptidase MA-like" evidence="1">
    <location>
        <begin position="86"/>
        <end position="263"/>
    </location>
</feature>
<protein>
    <recommendedName>
        <fullName evidence="1">Peptidase MA-like domain-containing protein</fullName>
    </recommendedName>
</protein>
<organism evidence="2 3">
    <name type="scientific">Alkaliphilus hydrothermalis</name>
    <dbReference type="NCBI Taxonomy" id="1482730"/>
    <lineage>
        <taxon>Bacteria</taxon>
        <taxon>Bacillati</taxon>
        <taxon>Bacillota</taxon>
        <taxon>Clostridia</taxon>
        <taxon>Peptostreptococcales</taxon>
        <taxon>Natronincolaceae</taxon>
        <taxon>Alkaliphilus</taxon>
    </lineage>
</organism>